<name>A0A9X4QMD9_9BACL</name>
<organism evidence="2 3">
    <name type="scientific">Cohnella ginsengisoli</name>
    <dbReference type="NCBI Taxonomy" id="425004"/>
    <lineage>
        <taxon>Bacteria</taxon>
        <taxon>Bacillati</taxon>
        <taxon>Bacillota</taxon>
        <taxon>Bacilli</taxon>
        <taxon>Bacillales</taxon>
        <taxon>Paenibacillaceae</taxon>
        <taxon>Cohnella</taxon>
    </lineage>
</organism>
<reference evidence="2 3" key="1">
    <citation type="submission" date="2022-10" db="EMBL/GenBank/DDBJ databases">
        <title>Comparative genomic analysis of Cohnella hashimotonis sp. nov., isolated from the International Space Station.</title>
        <authorList>
            <person name="Simpson A."/>
            <person name="Venkateswaran K."/>
        </authorList>
    </citation>
    <scope>NUCLEOTIDE SEQUENCE [LARGE SCALE GENOMIC DNA]</scope>
    <source>
        <strain evidence="2 3">DSM 18997</strain>
    </source>
</reference>
<evidence type="ECO:0000313" key="3">
    <source>
        <dbReference type="Proteomes" id="UP001153387"/>
    </source>
</evidence>
<evidence type="ECO:0008006" key="4">
    <source>
        <dbReference type="Google" id="ProtNLM"/>
    </source>
</evidence>
<proteinExistence type="predicted"/>
<dbReference type="EMBL" id="JAPDHZ010000002">
    <property type="protein sequence ID" value="MDG0791226.1"/>
    <property type="molecule type" value="Genomic_DNA"/>
</dbReference>
<keyword evidence="3" id="KW-1185">Reference proteome</keyword>
<accession>A0A9X4QMD9</accession>
<feature type="region of interest" description="Disordered" evidence="1">
    <location>
        <begin position="106"/>
        <end position="156"/>
    </location>
</feature>
<evidence type="ECO:0000256" key="1">
    <source>
        <dbReference type="SAM" id="MobiDB-lite"/>
    </source>
</evidence>
<gene>
    <name evidence="2" type="ORF">OMP38_10360</name>
</gene>
<dbReference type="Proteomes" id="UP001153387">
    <property type="component" value="Unassembled WGS sequence"/>
</dbReference>
<dbReference type="AlphaFoldDB" id="A0A9X4QMD9"/>
<evidence type="ECO:0000313" key="2">
    <source>
        <dbReference type="EMBL" id="MDG0791226.1"/>
    </source>
</evidence>
<comment type="caution">
    <text evidence="2">The sequence shown here is derived from an EMBL/GenBank/DDBJ whole genome shotgun (WGS) entry which is preliminary data.</text>
</comment>
<sequence length="170" mass="18036">MPPNTAPTASASPIPPELPLCGLFAVGRERETSASYRWDGLKRDDGPLLLFQYTLAGEGAVEIGTRREDVGTGSAFLVEIPGGPSLLPACGQGGMGLLFSAVQTAPSPPRLGSDQVQARRRLRAAGRQRPDPQAAGDLRGSARGQDHGPVHRFRPCLSIRHGARPLRVRS</sequence>
<dbReference type="RefSeq" id="WP_277564992.1">
    <property type="nucleotide sequence ID" value="NZ_JAPDHZ010000002.1"/>
</dbReference>
<protein>
    <recommendedName>
        <fullName evidence="4">AraC-type arabinose-binding/dimerisation domain-containing protein</fullName>
    </recommendedName>
</protein>